<name>A0ABQ0KCP2_MYCNV</name>
<organism evidence="1 2">
    <name type="scientific">Mycolicibacterium novocastrense</name>
    <name type="common">Mycobacterium novocastrense</name>
    <dbReference type="NCBI Taxonomy" id="59813"/>
    <lineage>
        <taxon>Bacteria</taxon>
        <taxon>Bacillati</taxon>
        <taxon>Actinomycetota</taxon>
        <taxon>Actinomycetes</taxon>
        <taxon>Mycobacteriales</taxon>
        <taxon>Mycobacteriaceae</taxon>
        <taxon>Mycolicibacterium</taxon>
    </lineage>
</organism>
<proteinExistence type="predicted"/>
<sequence length="65" mass="6989">MNLDMSTDPEQIRARIAELLADLPDPAQEGSGFAELADADVELLAARLEEAHDVLVQALESVEKG</sequence>
<evidence type="ECO:0000313" key="2">
    <source>
        <dbReference type="Proteomes" id="UP000069773"/>
    </source>
</evidence>
<dbReference type="Proteomes" id="UP000069773">
    <property type="component" value="Unassembled WGS sequence"/>
</dbReference>
<evidence type="ECO:0000313" key="1">
    <source>
        <dbReference type="EMBL" id="GAT07295.1"/>
    </source>
</evidence>
<reference evidence="1 2" key="1">
    <citation type="journal article" date="2016" name="Genome Announc.">
        <title>Draft Genome Sequences of Five Rapidly Growing Mycobacterium Species, M. thermoresistibile, M. fortuitum subsp. acetamidolyticum, M. canariasense, M. brisbanense, and M. novocastrense.</title>
        <authorList>
            <person name="Katahira K."/>
            <person name="Ogura Y."/>
            <person name="Gotoh Y."/>
            <person name="Hayashi T."/>
        </authorList>
    </citation>
    <scope>NUCLEOTIDE SEQUENCE [LARGE SCALE GENOMIC DNA]</scope>
    <source>
        <strain evidence="1 2">JCM18114</strain>
    </source>
</reference>
<accession>A0ABQ0KCP2</accession>
<comment type="caution">
    <text evidence="1">The sequence shown here is derived from an EMBL/GenBank/DDBJ whole genome shotgun (WGS) entry which is preliminary data.</text>
</comment>
<gene>
    <name evidence="1" type="ORF">RMCN_0428</name>
</gene>
<keyword evidence="2" id="KW-1185">Reference proteome</keyword>
<protein>
    <submittedName>
        <fullName evidence="1">Uncharacterized protein</fullName>
    </submittedName>
</protein>
<dbReference type="EMBL" id="BCTA01000003">
    <property type="protein sequence ID" value="GAT07295.1"/>
    <property type="molecule type" value="Genomic_DNA"/>
</dbReference>